<name>A0A219Y9T3_9CAUD</name>
<protein>
    <submittedName>
        <fullName evidence="1">Uncharacterized protein</fullName>
    </submittedName>
</protein>
<organism evidence="1 2">
    <name type="scientific">Aeromonas phage 44RR2.8t.2</name>
    <dbReference type="NCBI Taxonomy" id="1932900"/>
    <lineage>
        <taxon>Viruses</taxon>
        <taxon>Duplodnaviria</taxon>
        <taxon>Heunggongvirae</taxon>
        <taxon>Uroviricota</taxon>
        <taxon>Caudoviricetes</taxon>
        <taxon>Pantevenvirales</taxon>
        <taxon>Straboviridae</taxon>
        <taxon>Biquartavirus</taxon>
        <taxon>Biquartavirus 44RR2</taxon>
    </lineage>
</organism>
<evidence type="ECO:0000313" key="1">
    <source>
        <dbReference type="EMBL" id="APU00722.1"/>
    </source>
</evidence>
<sequence>MQTYEFIKRRARPGCGQQKKELMAEHKMLRAMVDHHTIMCYDREPSPELLKARSDKERIENLLLEITS</sequence>
<proteinExistence type="predicted"/>
<evidence type="ECO:0000313" key="2">
    <source>
        <dbReference type="Proteomes" id="UP000222894"/>
    </source>
</evidence>
<reference evidence="1 2" key="1">
    <citation type="journal article" date="2017" name="Sci. Rep.">
        <title>Characterization and diversity of phages infecting Aeromonas salmonicida subsp. salmonicida.</title>
        <authorList>
            <person name="Vincent A.T."/>
            <person name="Paquet V.E."/>
            <person name="Bernatchez A."/>
            <person name="Tremblay D.M."/>
            <person name="Moineau S."/>
            <person name="Charette S.J."/>
        </authorList>
    </citation>
    <scope>NUCLEOTIDE SEQUENCE [LARGE SCALE GENOMIC DNA]</scope>
</reference>
<dbReference type="EMBL" id="KY290948">
    <property type="protein sequence ID" value="APU00722.1"/>
    <property type="molecule type" value="Genomic_DNA"/>
</dbReference>
<accession>A0A219Y9T3</accession>
<dbReference type="Proteomes" id="UP000222894">
    <property type="component" value="Genome"/>
</dbReference>